<dbReference type="Gene3D" id="3.40.1090.10">
    <property type="entry name" value="Cytosolic phospholipase A2 catalytic domain"/>
    <property type="match status" value="2"/>
</dbReference>
<comment type="caution">
    <text evidence="6">The sequence shown here is derived from an EMBL/GenBank/DDBJ whole genome shotgun (WGS) entry which is preliminary data.</text>
</comment>
<dbReference type="PANTHER" id="PTHR14226">
    <property type="entry name" value="NEUROPATHY TARGET ESTERASE/SWISS CHEESE D.MELANOGASTER"/>
    <property type="match status" value="1"/>
</dbReference>
<sequence>MISRRRFLGLAGAVPVLFVYAPGATSRAVTEQGSPRIGLALGSGGARGLAHILVLEMLDELGVRPAGLAGSSIGSVIGALYAAGRSGRAIRELFDRLLINEADDWRDILGRKDLLRWFDFLDLDIGQGGLVGPESFLDYLVETMEAATFEDLDIPLQIVAADLWTGRPVVFDRGDLRRAIAASIAMPGLFPPIRDQGNYLVDGGIANPVPYDLLLDRYDIVIAVDVLGERVPNEAEAPSMAQTIFASFNNMQRSILSAKLADRSPDILIQPDLRDVRVLEFYRAEDIYRQAEPSIGPARDRLQALLSARAVR</sequence>
<protein>
    <submittedName>
        <fullName evidence="6">Patatin-like phospholipase family protein</fullName>
    </submittedName>
</protein>
<feature type="short sequence motif" description="DGA/G" evidence="4">
    <location>
        <begin position="202"/>
        <end position="204"/>
    </location>
</feature>
<evidence type="ECO:0000313" key="7">
    <source>
        <dbReference type="Proteomes" id="UP001564408"/>
    </source>
</evidence>
<reference evidence="6 7" key="1">
    <citation type="submission" date="2024-05" db="EMBL/GenBank/DDBJ databases">
        <title>Genome Sequence and Characterization of the New Strain Purple Sulfur Bacterium of Genus Thioalkalicoccus.</title>
        <authorList>
            <person name="Bryantseva I.A."/>
            <person name="Kyndt J.A."/>
            <person name="Imhoff J.F."/>
        </authorList>
    </citation>
    <scope>NUCLEOTIDE SEQUENCE [LARGE SCALE GENOMIC DNA]</scope>
    <source>
        <strain evidence="6 7">Um2</strain>
    </source>
</reference>
<dbReference type="InterPro" id="IPR002641">
    <property type="entry name" value="PNPLA_dom"/>
</dbReference>
<comment type="caution">
    <text evidence="4">Lacks conserved residue(s) required for the propagation of feature annotation.</text>
</comment>
<evidence type="ECO:0000259" key="5">
    <source>
        <dbReference type="PROSITE" id="PS51635"/>
    </source>
</evidence>
<feature type="active site" description="Nucleophile" evidence="4">
    <location>
        <position position="72"/>
    </location>
</feature>
<dbReference type="InterPro" id="IPR016035">
    <property type="entry name" value="Acyl_Trfase/lysoPLipase"/>
</dbReference>
<dbReference type="RefSeq" id="WP_369665905.1">
    <property type="nucleotide sequence ID" value="NZ_JBDKXB010000003.1"/>
</dbReference>
<dbReference type="PROSITE" id="PS51318">
    <property type="entry name" value="TAT"/>
    <property type="match status" value="1"/>
</dbReference>
<dbReference type="SUPFAM" id="SSF52151">
    <property type="entry name" value="FabD/lysophospholipase-like"/>
    <property type="match status" value="1"/>
</dbReference>
<feature type="active site" description="Proton acceptor" evidence="4">
    <location>
        <position position="202"/>
    </location>
</feature>
<evidence type="ECO:0000256" key="3">
    <source>
        <dbReference type="ARBA" id="ARBA00023098"/>
    </source>
</evidence>
<keyword evidence="3 4" id="KW-0443">Lipid metabolism</keyword>
<name>A0ABV4BAQ2_9GAMM</name>
<evidence type="ECO:0000313" key="6">
    <source>
        <dbReference type="EMBL" id="MEY6431522.1"/>
    </source>
</evidence>
<dbReference type="Proteomes" id="UP001564408">
    <property type="component" value="Unassembled WGS sequence"/>
</dbReference>
<dbReference type="PROSITE" id="PS51635">
    <property type="entry name" value="PNPLA"/>
    <property type="match status" value="1"/>
</dbReference>
<proteinExistence type="predicted"/>
<feature type="domain" description="PNPLA" evidence="5">
    <location>
        <begin position="39"/>
        <end position="215"/>
    </location>
</feature>
<dbReference type="Pfam" id="PF01734">
    <property type="entry name" value="Patatin"/>
    <property type="match status" value="1"/>
</dbReference>
<dbReference type="InterPro" id="IPR050301">
    <property type="entry name" value="NTE"/>
</dbReference>
<dbReference type="PANTHER" id="PTHR14226:SF29">
    <property type="entry name" value="NEUROPATHY TARGET ESTERASE SWS"/>
    <property type="match status" value="1"/>
</dbReference>
<organism evidence="6 7">
    <name type="scientific">Thioalkalicoccus limnaeus</name>
    <dbReference type="NCBI Taxonomy" id="120681"/>
    <lineage>
        <taxon>Bacteria</taxon>
        <taxon>Pseudomonadati</taxon>
        <taxon>Pseudomonadota</taxon>
        <taxon>Gammaproteobacteria</taxon>
        <taxon>Chromatiales</taxon>
        <taxon>Chromatiaceae</taxon>
        <taxon>Thioalkalicoccus</taxon>
    </lineage>
</organism>
<evidence type="ECO:0000256" key="2">
    <source>
        <dbReference type="ARBA" id="ARBA00022963"/>
    </source>
</evidence>
<evidence type="ECO:0000256" key="4">
    <source>
        <dbReference type="PROSITE-ProRule" id="PRU01161"/>
    </source>
</evidence>
<evidence type="ECO:0000256" key="1">
    <source>
        <dbReference type="ARBA" id="ARBA00022801"/>
    </source>
</evidence>
<dbReference type="CDD" id="cd07205">
    <property type="entry name" value="Pat_PNPLA6_PNPLA7_NTE1_like"/>
    <property type="match status" value="1"/>
</dbReference>
<dbReference type="InterPro" id="IPR006311">
    <property type="entry name" value="TAT_signal"/>
</dbReference>
<feature type="short sequence motif" description="GXSXG" evidence="4">
    <location>
        <begin position="70"/>
        <end position="74"/>
    </location>
</feature>
<dbReference type="EMBL" id="JBDKXB010000003">
    <property type="protein sequence ID" value="MEY6431522.1"/>
    <property type="molecule type" value="Genomic_DNA"/>
</dbReference>
<keyword evidence="7" id="KW-1185">Reference proteome</keyword>
<keyword evidence="2 4" id="KW-0442">Lipid degradation</keyword>
<gene>
    <name evidence="6" type="ORF">ABC977_03765</name>
</gene>
<keyword evidence="1 4" id="KW-0378">Hydrolase</keyword>
<accession>A0ABV4BAQ2</accession>